<dbReference type="PROSITE" id="PS51569">
    <property type="entry name" value="DOT1"/>
    <property type="match status" value="1"/>
</dbReference>
<dbReference type="Pfam" id="PF08123">
    <property type="entry name" value="DOT1"/>
    <property type="match status" value="1"/>
</dbReference>
<dbReference type="eggNOG" id="KOG3924">
    <property type="taxonomic scope" value="Eukaryota"/>
</dbReference>
<dbReference type="PANTHER" id="PTHR21451">
    <property type="entry name" value="HISTONE H3 METHYLTRANSFERASE"/>
    <property type="match status" value="1"/>
</dbReference>
<evidence type="ECO:0000256" key="6">
    <source>
        <dbReference type="ARBA" id="ARBA00022691"/>
    </source>
</evidence>
<keyword evidence="5 11" id="KW-0808">Transferase</keyword>
<dbReference type="InterPro" id="IPR030445">
    <property type="entry name" value="H3-K79_meTrfase"/>
</dbReference>
<dbReference type="OrthoDB" id="443402at2759"/>
<protein>
    <recommendedName>
        <fullName evidence="3 11">Histone-lysine N-methyltransferase, H3 lysine-79 specific</fullName>
        <ecNumber evidence="2 11">2.1.1.360</ecNumber>
    </recommendedName>
    <alternativeName>
        <fullName evidence="9 11">Histone H3-K79 methyltransferase</fullName>
    </alternativeName>
</protein>
<dbReference type="GO" id="GO:0005634">
    <property type="term" value="C:nucleus"/>
    <property type="evidence" value="ECO:0007669"/>
    <property type="project" value="UniProtKB-SubCell"/>
</dbReference>
<dbReference type="HOGENOM" id="CLU_095024_0_0_1"/>
<keyword evidence="14" id="KW-1185">Reference proteome</keyword>
<dbReference type="GeneID" id="9593238"/>
<evidence type="ECO:0000256" key="8">
    <source>
        <dbReference type="ARBA" id="ARBA00023242"/>
    </source>
</evidence>
<evidence type="ECO:0000256" key="1">
    <source>
        <dbReference type="ARBA" id="ARBA00004123"/>
    </source>
</evidence>
<evidence type="ECO:0000313" key="14">
    <source>
        <dbReference type="Proteomes" id="UP000007431"/>
    </source>
</evidence>
<name>D8QKK3_SCHCM</name>
<evidence type="ECO:0000256" key="10">
    <source>
        <dbReference type="ARBA" id="ARBA00047770"/>
    </source>
</evidence>
<keyword evidence="4 11" id="KW-0489">Methyltransferase</keyword>
<dbReference type="GO" id="GO:0032259">
    <property type="term" value="P:methylation"/>
    <property type="evidence" value="ECO:0007669"/>
    <property type="project" value="UniProtKB-KW"/>
</dbReference>
<dbReference type="InterPro" id="IPR029063">
    <property type="entry name" value="SAM-dependent_MTases_sf"/>
</dbReference>
<evidence type="ECO:0000256" key="3">
    <source>
        <dbReference type="ARBA" id="ARBA00020987"/>
    </source>
</evidence>
<dbReference type="KEGG" id="scm:SCHCO_02521437"/>
<dbReference type="InterPro" id="IPR025789">
    <property type="entry name" value="DOT1_dom"/>
</dbReference>
<comment type="function">
    <text evidence="11">Histone methyltransferase that specifically trimethylates histone H3 to form H3K79me3. This methylation is required for telomere silencing and for the pachytene checkpoint during the meiotic cell cycle by allowing the recruitment of RAD9 to double strand breaks. Nucleosomes are preferred as substrate compared to free histone.</text>
</comment>
<comment type="subcellular location">
    <subcellularLocation>
        <location evidence="1 11">Nucleus</location>
    </subcellularLocation>
</comment>
<proteinExistence type="inferred from homology"/>
<evidence type="ECO:0000313" key="13">
    <source>
        <dbReference type="EMBL" id="EFI91618.1"/>
    </source>
</evidence>
<dbReference type="OMA" id="RVETCEY"/>
<dbReference type="AlphaFoldDB" id="D8QKK3"/>
<keyword evidence="6 11" id="KW-0949">S-adenosyl-L-methionine</keyword>
<evidence type="ECO:0000259" key="12">
    <source>
        <dbReference type="PROSITE" id="PS51569"/>
    </source>
</evidence>
<dbReference type="FunFam" id="3.40.50.150:FF:000033">
    <property type="entry name" value="Histone-lysine N-methyltransferase, H3 lysine-79 specific"/>
    <property type="match status" value="1"/>
</dbReference>
<feature type="domain" description="DOT1" evidence="12">
    <location>
        <begin position="1"/>
        <end position="258"/>
    </location>
</feature>
<evidence type="ECO:0000256" key="2">
    <source>
        <dbReference type="ARBA" id="ARBA00012190"/>
    </source>
</evidence>
<evidence type="ECO:0000256" key="4">
    <source>
        <dbReference type="ARBA" id="ARBA00022603"/>
    </source>
</evidence>
<dbReference type="EC" id="2.1.1.360" evidence="2 11"/>
<keyword evidence="8 11" id="KW-0539">Nucleus</keyword>
<comment type="activity regulation">
    <text evidence="11">Ubiquitination of histone H2B to form H2BK123ub1 is required for efficient DOT1 methyltransferase activity on histone H3.</text>
</comment>
<organism evidence="14">
    <name type="scientific">Schizophyllum commune (strain H4-8 / FGSC 9210)</name>
    <name type="common">Split gill fungus</name>
    <dbReference type="NCBI Taxonomy" id="578458"/>
    <lineage>
        <taxon>Eukaryota</taxon>
        <taxon>Fungi</taxon>
        <taxon>Dikarya</taxon>
        <taxon>Basidiomycota</taxon>
        <taxon>Agaricomycotina</taxon>
        <taxon>Agaricomycetes</taxon>
        <taxon>Agaricomycetidae</taxon>
        <taxon>Agaricales</taxon>
        <taxon>Schizophyllaceae</taxon>
        <taxon>Schizophyllum</taxon>
    </lineage>
</organism>
<dbReference type="EMBL" id="GL377316">
    <property type="protein sequence ID" value="EFI91618.1"/>
    <property type="molecule type" value="Genomic_DNA"/>
</dbReference>
<gene>
    <name evidence="13" type="ORF">SCHCODRAFT_62055</name>
</gene>
<sequence>MLPPDIFADPPPNAFLLAIDRWRERGEIPYKVLMRILEENYQRNVGPFVPQLRQYEAFSSKVYGELMPSLVYEMLKHTRLDENSLFLDLGCGVGNVVAQASLQTGCRSYGIECMETPARIASRMLPQFKARCRMWGVNVGEIELEHGDMLKSKRVDELIPQADVVLVNNKVFDDWLNENLRPKFLDLKEGAIVISLRPFVSSLNARVTERNVDDISTIFDVTERTFASGSVSWADTGGSYYVHRVDRAGYSEIRKRFESSRGTRSTRRTR</sequence>
<evidence type="ECO:0000256" key="11">
    <source>
        <dbReference type="RuleBase" id="RU271113"/>
    </source>
</evidence>
<dbReference type="GO" id="GO:0000077">
    <property type="term" value="P:DNA damage checkpoint signaling"/>
    <property type="evidence" value="ECO:0007669"/>
    <property type="project" value="TreeGrafter"/>
</dbReference>
<dbReference type="GO" id="GO:0006281">
    <property type="term" value="P:DNA repair"/>
    <property type="evidence" value="ECO:0007669"/>
    <property type="project" value="TreeGrafter"/>
</dbReference>
<dbReference type="InParanoid" id="D8QKK3"/>
<dbReference type="CDD" id="cd02440">
    <property type="entry name" value="AdoMet_MTases"/>
    <property type="match status" value="1"/>
</dbReference>
<comment type="miscellaneous">
    <text evidence="11">In contrast to other lysine histone methyltransferases, it does not contain a SET domain, suggesting the existence of another mechanism for methylation of lysine residues of histones.</text>
</comment>
<dbReference type="Gene3D" id="3.40.50.150">
    <property type="entry name" value="Vaccinia Virus protein VP39"/>
    <property type="match status" value="1"/>
</dbReference>
<dbReference type="STRING" id="578458.D8QKK3"/>
<accession>D8QKK3</accession>
<dbReference type="PANTHER" id="PTHR21451:SF0">
    <property type="entry name" value="HISTONE-LYSINE N-METHYLTRANSFERASE, H3 LYSINE-79 SPECIFIC"/>
    <property type="match status" value="1"/>
</dbReference>
<evidence type="ECO:0000256" key="7">
    <source>
        <dbReference type="ARBA" id="ARBA00022853"/>
    </source>
</evidence>
<comment type="similarity">
    <text evidence="11">Belongs to the class I-like SAM-binding methyltransferase superfamily. DOT1 family.</text>
</comment>
<reference evidence="13 14" key="1">
    <citation type="journal article" date="2010" name="Nat. Biotechnol.">
        <title>Genome sequence of the model mushroom Schizophyllum commune.</title>
        <authorList>
            <person name="Ohm R.A."/>
            <person name="de Jong J.F."/>
            <person name="Lugones L.G."/>
            <person name="Aerts A."/>
            <person name="Kothe E."/>
            <person name="Stajich J.E."/>
            <person name="de Vries R.P."/>
            <person name="Record E."/>
            <person name="Levasseur A."/>
            <person name="Baker S.E."/>
            <person name="Bartholomew K.A."/>
            <person name="Coutinho P.M."/>
            <person name="Erdmann S."/>
            <person name="Fowler T.J."/>
            <person name="Gathman A.C."/>
            <person name="Lombard V."/>
            <person name="Henrissat B."/>
            <person name="Knabe N."/>
            <person name="Kuees U."/>
            <person name="Lilly W.W."/>
            <person name="Lindquist E."/>
            <person name="Lucas S."/>
            <person name="Magnuson J.K."/>
            <person name="Piumi F."/>
            <person name="Raudaskoski M."/>
            <person name="Salamov A."/>
            <person name="Schmutz J."/>
            <person name="Schwarze F.W.M.R."/>
            <person name="vanKuyk P.A."/>
            <person name="Horton J.S."/>
            <person name="Grigoriev I.V."/>
            <person name="Woesten H.A.B."/>
        </authorList>
    </citation>
    <scope>NUCLEOTIDE SEQUENCE [LARGE SCALE GENOMIC DNA]</scope>
    <source>
        <strain evidence="14">H4-8 / FGSC 9210</strain>
    </source>
</reference>
<dbReference type="VEuPathDB" id="FungiDB:SCHCODRAFT_02521437"/>
<dbReference type="RefSeq" id="XP_003026521.1">
    <property type="nucleotide sequence ID" value="XM_003026475.1"/>
</dbReference>
<dbReference type="GO" id="GO:0140956">
    <property type="term" value="F:histone H3K79 trimethyltransferase activity"/>
    <property type="evidence" value="ECO:0007669"/>
    <property type="project" value="UniProtKB-EC"/>
</dbReference>
<dbReference type="SUPFAM" id="SSF53335">
    <property type="entry name" value="S-adenosyl-L-methionine-dependent methyltransferases"/>
    <property type="match status" value="1"/>
</dbReference>
<dbReference type="Proteomes" id="UP000007431">
    <property type="component" value="Unassembled WGS sequence"/>
</dbReference>
<evidence type="ECO:0000256" key="5">
    <source>
        <dbReference type="ARBA" id="ARBA00022679"/>
    </source>
</evidence>
<comment type="catalytic activity">
    <reaction evidence="10 11">
        <text>L-lysyl(79)-[histone H3] + 3 S-adenosyl-L-methionine = N(6),N(6),N(6)-trimethyl-L-lysyl(79)-[histone H3] + 3 S-adenosyl-L-homocysteine + 3 H(+)</text>
        <dbReference type="Rhea" id="RHEA:60328"/>
        <dbReference type="Rhea" id="RHEA-COMP:15549"/>
        <dbReference type="Rhea" id="RHEA-COMP:15552"/>
        <dbReference type="ChEBI" id="CHEBI:15378"/>
        <dbReference type="ChEBI" id="CHEBI:29969"/>
        <dbReference type="ChEBI" id="CHEBI:57856"/>
        <dbReference type="ChEBI" id="CHEBI:59789"/>
        <dbReference type="ChEBI" id="CHEBI:61961"/>
        <dbReference type="EC" id="2.1.1.360"/>
    </reaction>
</comment>
<evidence type="ECO:0000256" key="9">
    <source>
        <dbReference type="ARBA" id="ARBA00029821"/>
    </source>
</evidence>
<keyword evidence="7 11" id="KW-0156">Chromatin regulator</keyword>